<dbReference type="RefSeq" id="WP_204428364.1">
    <property type="nucleotide sequence ID" value="NZ_JACJJL010000008.1"/>
</dbReference>
<dbReference type="Proteomes" id="UP000764045">
    <property type="component" value="Unassembled WGS sequence"/>
</dbReference>
<dbReference type="InterPro" id="IPR025351">
    <property type="entry name" value="Pvc16_N"/>
</dbReference>
<organism evidence="2 3">
    <name type="scientific">Marseilla massiliensis</name>
    <dbReference type="NCBI Taxonomy" id="1841864"/>
    <lineage>
        <taxon>Bacteria</taxon>
        <taxon>Pseudomonadati</taxon>
        <taxon>Bacteroidota</taxon>
        <taxon>Bacteroidia</taxon>
        <taxon>Bacteroidales</taxon>
        <taxon>Prevotellaceae</taxon>
        <taxon>Marseilla</taxon>
    </lineage>
</organism>
<evidence type="ECO:0000259" key="1">
    <source>
        <dbReference type="Pfam" id="PF14065"/>
    </source>
</evidence>
<evidence type="ECO:0000313" key="3">
    <source>
        <dbReference type="Proteomes" id="UP000764045"/>
    </source>
</evidence>
<keyword evidence="3" id="KW-1185">Reference proteome</keyword>
<proteinExistence type="predicted"/>
<name>A0A938WLI0_9BACT</name>
<protein>
    <submittedName>
        <fullName evidence="2">DUF4255 domain-containing protein</fullName>
    </submittedName>
</protein>
<comment type="caution">
    <text evidence="2">The sequence shown here is derived from an EMBL/GenBank/DDBJ whole genome shotgun (WGS) entry which is preliminary data.</text>
</comment>
<evidence type="ECO:0000313" key="2">
    <source>
        <dbReference type="EMBL" id="MBM6661395.1"/>
    </source>
</evidence>
<accession>A0A938WLI0</accession>
<gene>
    <name evidence="2" type="ORF">H6B30_06455</name>
</gene>
<dbReference type="Pfam" id="PF14065">
    <property type="entry name" value="Pvc16_N"/>
    <property type="match status" value="1"/>
</dbReference>
<dbReference type="EMBL" id="JACJJL010000008">
    <property type="protein sequence ID" value="MBM6661395.1"/>
    <property type="molecule type" value="Genomic_DNA"/>
</dbReference>
<sequence>MIRKILTTYAARLDEYLARSHRQPEGVAEVGLIGSAGEQCPNKLVVSLVNLEREASGDGGYMQRAATGYAGRRQPLLLNMHIMMAAVYEDKRYAEALSVLSDALTFVQSLPRFEVGNESYTLELVPMSTTDLHNIWTTMGGQYYPSFICKVRGLTVDSAEIMSGSSMAGTTDVKT</sequence>
<dbReference type="AlphaFoldDB" id="A0A938WLI0"/>
<feature type="domain" description="Pvc16 N-terminal" evidence="1">
    <location>
        <begin position="13"/>
        <end position="164"/>
    </location>
</feature>
<reference evidence="2 3" key="1">
    <citation type="journal article" date="2021" name="Sci. Rep.">
        <title>The distribution of antibiotic resistance genes in chicken gut microbiota commensals.</title>
        <authorList>
            <person name="Juricova H."/>
            <person name="Matiasovicova J."/>
            <person name="Kubasova T."/>
            <person name="Cejkova D."/>
            <person name="Rychlik I."/>
        </authorList>
    </citation>
    <scope>NUCLEOTIDE SEQUENCE [LARGE SCALE GENOMIC DNA]</scope>
    <source>
        <strain evidence="2 3">An819</strain>
    </source>
</reference>